<sequence length="421" mass="48540">MLKFIKMTANTKKYLFLSLVVLFTTSIFSQENLNNYLEIAANNNPALKAKFNDYMAAMEKVPQVGTLPDPTFAFGYFIQPVETRVGPQRANFNLMQSFPWFGLLSAKEDVATEMAKAMYEDFENTKSNIFFEVKTAYYNYYFIEKAIEITKENIEILQVFKRLSLVKIEAGNASIVDELRVELELNDLENQLELFLDTKDVLRIKFNNLLNGEAVSEILVPDVLWQEEIPLEQLNMLDEIYTSNHQIKSIEHKLNAFLNQEIVAKKEGLPKFTVGVNYTIVGENPMSTASDNGKDVFLFPSVGVKIPLYRKKYKALIKEAQYRQEAEISRKEDKKNTLSSVYENTYKDFNDGDRRIALNLRQSEIAKKVLDILIVSYSTNSKDFEEVLRIERQLLKYELEHQKALTDKNAAAAFMDYLIGQ</sequence>
<dbReference type="STRING" id="369401.SAMN05428642_10577"/>
<reference evidence="6 7" key="1">
    <citation type="submission" date="2016-10" db="EMBL/GenBank/DDBJ databases">
        <authorList>
            <person name="de Groot N.N."/>
        </authorList>
    </citation>
    <scope>NUCLEOTIDE SEQUENCE [LARGE SCALE GENOMIC DNA]</scope>
    <source>
        <strain evidence="6 7">DSM 18180</strain>
    </source>
</reference>
<evidence type="ECO:0000256" key="1">
    <source>
        <dbReference type="ARBA" id="ARBA00004442"/>
    </source>
</evidence>
<dbReference type="Gene3D" id="1.20.1600.10">
    <property type="entry name" value="Outer membrane efflux proteins (OEP)"/>
    <property type="match status" value="1"/>
</dbReference>
<gene>
    <name evidence="6" type="ORF">SAMN05428642_10577</name>
</gene>
<dbReference type="PANTHER" id="PTHR30026">
    <property type="entry name" value="OUTER MEMBRANE PROTEIN TOLC"/>
    <property type="match status" value="1"/>
</dbReference>
<organism evidence="6 7">
    <name type="scientific">Flaviramulus basaltis</name>
    <dbReference type="NCBI Taxonomy" id="369401"/>
    <lineage>
        <taxon>Bacteria</taxon>
        <taxon>Pseudomonadati</taxon>
        <taxon>Bacteroidota</taxon>
        <taxon>Flavobacteriia</taxon>
        <taxon>Flavobacteriales</taxon>
        <taxon>Flavobacteriaceae</taxon>
        <taxon>Flaviramulus</taxon>
    </lineage>
</organism>
<dbReference type="GO" id="GO:1990281">
    <property type="term" value="C:efflux pump complex"/>
    <property type="evidence" value="ECO:0007669"/>
    <property type="project" value="TreeGrafter"/>
</dbReference>
<dbReference type="SUPFAM" id="SSF56954">
    <property type="entry name" value="Outer membrane efflux proteins (OEP)"/>
    <property type="match status" value="1"/>
</dbReference>
<evidence type="ECO:0000256" key="2">
    <source>
        <dbReference type="ARBA" id="ARBA00022452"/>
    </source>
</evidence>
<dbReference type="Proteomes" id="UP000182544">
    <property type="component" value="Unassembled WGS sequence"/>
</dbReference>
<evidence type="ECO:0000256" key="5">
    <source>
        <dbReference type="ARBA" id="ARBA00023237"/>
    </source>
</evidence>
<name>A0A1K2ISU0_9FLAO</name>
<evidence type="ECO:0000256" key="3">
    <source>
        <dbReference type="ARBA" id="ARBA00022692"/>
    </source>
</evidence>
<proteinExistence type="predicted"/>
<dbReference type="GO" id="GO:0009279">
    <property type="term" value="C:cell outer membrane"/>
    <property type="evidence" value="ECO:0007669"/>
    <property type="project" value="UniProtKB-SubCell"/>
</dbReference>
<dbReference type="GO" id="GO:0015562">
    <property type="term" value="F:efflux transmembrane transporter activity"/>
    <property type="evidence" value="ECO:0007669"/>
    <property type="project" value="InterPro"/>
</dbReference>
<dbReference type="PANTHER" id="PTHR30026:SF20">
    <property type="entry name" value="OUTER MEMBRANE PROTEIN TOLC"/>
    <property type="match status" value="1"/>
</dbReference>
<protein>
    <submittedName>
        <fullName evidence="6">Outer membrane protein TolC</fullName>
    </submittedName>
</protein>
<dbReference type="OrthoDB" id="1680428at2"/>
<comment type="subcellular location">
    <subcellularLocation>
        <location evidence="1">Cell outer membrane</location>
    </subcellularLocation>
</comment>
<dbReference type="AlphaFoldDB" id="A0A1K2ISU0"/>
<evidence type="ECO:0000313" key="6">
    <source>
        <dbReference type="EMBL" id="SFZ94787.1"/>
    </source>
</evidence>
<keyword evidence="5" id="KW-0998">Cell outer membrane</keyword>
<evidence type="ECO:0000256" key="4">
    <source>
        <dbReference type="ARBA" id="ARBA00023136"/>
    </source>
</evidence>
<keyword evidence="3" id="KW-0812">Transmembrane</keyword>
<accession>A0A1K2ISU0</accession>
<evidence type="ECO:0000313" key="7">
    <source>
        <dbReference type="Proteomes" id="UP000182544"/>
    </source>
</evidence>
<keyword evidence="7" id="KW-1185">Reference proteome</keyword>
<keyword evidence="2" id="KW-1134">Transmembrane beta strand</keyword>
<dbReference type="InterPro" id="IPR051906">
    <property type="entry name" value="TolC-like"/>
</dbReference>
<keyword evidence="4" id="KW-0472">Membrane</keyword>
<dbReference type="EMBL" id="FPKV01000005">
    <property type="protein sequence ID" value="SFZ94787.1"/>
    <property type="molecule type" value="Genomic_DNA"/>
</dbReference>
<dbReference type="GO" id="GO:0015288">
    <property type="term" value="F:porin activity"/>
    <property type="evidence" value="ECO:0007669"/>
    <property type="project" value="TreeGrafter"/>
</dbReference>